<keyword evidence="2" id="KW-1185">Reference proteome</keyword>
<proteinExistence type="predicted"/>
<accession>A0ABS4HCP4</accession>
<dbReference type="Proteomes" id="UP001519328">
    <property type="component" value="Unassembled WGS sequence"/>
</dbReference>
<organism evidence="1 2">
    <name type="scientific">Virgibacillus litoralis</name>
    <dbReference type="NCBI Taxonomy" id="578221"/>
    <lineage>
        <taxon>Bacteria</taxon>
        <taxon>Bacillati</taxon>
        <taxon>Bacillota</taxon>
        <taxon>Bacilli</taxon>
        <taxon>Bacillales</taxon>
        <taxon>Bacillaceae</taxon>
        <taxon>Virgibacillus</taxon>
    </lineage>
</organism>
<gene>
    <name evidence="1" type="ORF">J2Z82_001554</name>
</gene>
<comment type="caution">
    <text evidence="1">The sequence shown here is derived from an EMBL/GenBank/DDBJ whole genome shotgun (WGS) entry which is preliminary data.</text>
</comment>
<dbReference type="EMBL" id="JAGGKK010000006">
    <property type="protein sequence ID" value="MBP1948618.1"/>
    <property type="molecule type" value="Genomic_DNA"/>
</dbReference>
<protein>
    <submittedName>
        <fullName evidence="1">Uncharacterized protein</fullName>
    </submittedName>
</protein>
<sequence>MEMKGNLIFKGCWTAYFPDFLAADNNMAPQVEDRHSGDRRDSLAAGRQGFRVGNHLPVHLVAHHHHLHLHNRKPCNPSSSAFMQSIQEQFDVVFSSSRISGYDGMPFGFSQSL</sequence>
<reference evidence="1 2" key="1">
    <citation type="submission" date="2021-03" db="EMBL/GenBank/DDBJ databases">
        <title>Genomic Encyclopedia of Type Strains, Phase IV (KMG-IV): sequencing the most valuable type-strain genomes for metagenomic binning, comparative biology and taxonomic classification.</title>
        <authorList>
            <person name="Goeker M."/>
        </authorList>
    </citation>
    <scope>NUCLEOTIDE SEQUENCE [LARGE SCALE GENOMIC DNA]</scope>
    <source>
        <strain evidence="1 2">DSM 21085</strain>
    </source>
</reference>
<evidence type="ECO:0000313" key="2">
    <source>
        <dbReference type="Proteomes" id="UP001519328"/>
    </source>
</evidence>
<name>A0ABS4HCP4_9BACI</name>
<evidence type="ECO:0000313" key="1">
    <source>
        <dbReference type="EMBL" id="MBP1948618.1"/>
    </source>
</evidence>